<evidence type="ECO:0000256" key="1">
    <source>
        <dbReference type="SAM" id="Coils"/>
    </source>
</evidence>
<dbReference type="InterPro" id="IPR000719">
    <property type="entry name" value="Prot_kinase_dom"/>
</dbReference>
<keyword evidence="1" id="KW-0175">Coiled coil</keyword>
<dbReference type="Gene3D" id="1.10.510.10">
    <property type="entry name" value="Transferase(Phosphotransferase) domain 1"/>
    <property type="match status" value="2"/>
</dbReference>
<keyword evidence="5" id="KW-1185">Reference proteome</keyword>
<dbReference type="Pfam" id="PF07714">
    <property type="entry name" value="PK_Tyr_Ser-Thr"/>
    <property type="match status" value="1"/>
</dbReference>
<protein>
    <recommendedName>
        <fullName evidence="3">Protein kinase domain-containing protein</fullName>
    </recommendedName>
</protein>
<evidence type="ECO:0000259" key="3">
    <source>
        <dbReference type="PROSITE" id="PS50011"/>
    </source>
</evidence>
<feature type="domain" description="Protein kinase" evidence="3">
    <location>
        <begin position="402"/>
        <end position="665"/>
    </location>
</feature>
<dbReference type="InterPro" id="IPR050167">
    <property type="entry name" value="Ser_Thr_protein_kinase"/>
</dbReference>
<sequence>MESIIDYSKFKLGEKIASCKYNSVYKIECKETKKIFIAKFFSKSINQGNLSRDINIITKLQHPTLLKTIGYSYVNNKGSDFSPIISEYYPNTLDLVFELEKKGIPIPGWNDTKKFILIYGIAAGMQFLHSRKILHGDLKPSNILLDEHLCPKIADFGLLNILLGENTMKMCYLNKGVTENPVYLAPEVLNAKKFTTKSDVYSFSMLMYEIISSQHLHNFSIRKINLKTVKNGYRPEFNFPIVNSYRNLIESCWSEDPSKRPTFKQICLNIFETLRNDKEARKDFVYYANFITNYLNAIKDKKPIPTINLKSPNFQKVDLTELLNKSNNDNQIEVKSSDQPSESQKNQIHNNERKPAVRKPIASKPKAPNDKEKAIKHNDNDDDDNERQKKPSIGLIEDEKNHEVISKISEGESSEVFKVIDKGTGELLCKKIFKEFNADENSIEKIVAISEIDHPCICKEIGYSMQENQSQRDGFNVNDQLKTTVSLFYEFLPYNVEEVMRKGMLNNTLKVRIAVEVAIGMSHIHSLGIIHRNLNLSNIMMNHFFESKIIGLIHSNDFSTEVGNQLKKGITTVAYMSPELVNEEEYDNKTDVYSFGILLYHLFTGSLPNQAFRDKLNYVPINYPQQSDNISNCCISIIKSCTSSQPSNRPSFEKIIEYFLSNSFALAPEIDVKAITQRYNELIQTNENSISEIEKKLEEERKKHSVTLDLLNVEKQKNIKFLRIIQKDRNDHSNVIKQLEEEKNKNNELSLQLNAEKQKNAILFKQLEEEKKKHSETKKSLIKLDVSLRNNKEKSDNQFNQIKTLEDQNSNLKELMRIFKGEFELYRKEAEKNKEENEKFFINFSKEKELIIKLTSEKKLLNASCKAREHTINQLKEEIENIKNEKITLNNTNLKLKIENENLSKKCKDLMVLNKQMDQKNEQLLNNFKVAQKESLLPNNDPVEEDEEVDYENYCSISKLESLEEMMTRLIDLNESIPKNDSDVQVFIQILQQQMTEILHQFYRIFVQFDVIGIPDSFDEFLRNFSKNISNQTELIRSYVDECLKQIKHKDQ</sequence>
<organism evidence="4 5">
    <name type="scientific">Tritrichomonas musculus</name>
    <dbReference type="NCBI Taxonomy" id="1915356"/>
    <lineage>
        <taxon>Eukaryota</taxon>
        <taxon>Metamonada</taxon>
        <taxon>Parabasalia</taxon>
        <taxon>Tritrichomonadida</taxon>
        <taxon>Tritrichomonadidae</taxon>
        <taxon>Tritrichomonas</taxon>
    </lineage>
</organism>
<accession>A0ABR2L2Q5</accession>
<gene>
    <name evidence="4" type="ORF">M9Y10_015601</name>
</gene>
<feature type="region of interest" description="Disordered" evidence="2">
    <location>
        <begin position="328"/>
        <end position="398"/>
    </location>
</feature>
<proteinExistence type="predicted"/>
<feature type="coiled-coil region" evidence="1">
    <location>
        <begin position="865"/>
        <end position="934"/>
    </location>
</feature>
<name>A0ABR2L2Q5_9EUKA</name>
<dbReference type="PANTHER" id="PTHR23257:SF958">
    <property type="entry name" value="SERINE_THREONINE-PROTEIN KINASE WNK4"/>
    <property type="match status" value="1"/>
</dbReference>
<dbReference type="InterPro" id="IPR001245">
    <property type="entry name" value="Ser-Thr/Tyr_kinase_cat_dom"/>
</dbReference>
<dbReference type="Pfam" id="PF00069">
    <property type="entry name" value="Pkinase"/>
    <property type="match status" value="1"/>
</dbReference>
<dbReference type="PANTHER" id="PTHR23257">
    <property type="entry name" value="SERINE-THREONINE PROTEIN KINASE"/>
    <property type="match status" value="1"/>
</dbReference>
<dbReference type="SUPFAM" id="SSF56112">
    <property type="entry name" value="Protein kinase-like (PK-like)"/>
    <property type="match status" value="2"/>
</dbReference>
<evidence type="ECO:0000256" key="2">
    <source>
        <dbReference type="SAM" id="MobiDB-lite"/>
    </source>
</evidence>
<dbReference type="EMBL" id="JAPFFF010000002">
    <property type="protein sequence ID" value="KAK8897638.1"/>
    <property type="molecule type" value="Genomic_DNA"/>
</dbReference>
<dbReference type="SMART" id="SM00220">
    <property type="entry name" value="S_TKc"/>
    <property type="match status" value="2"/>
</dbReference>
<evidence type="ECO:0000313" key="4">
    <source>
        <dbReference type="EMBL" id="KAK8897638.1"/>
    </source>
</evidence>
<reference evidence="4 5" key="1">
    <citation type="submission" date="2024-04" db="EMBL/GenBank/DDBJ databases">
        <title>Tritrichomonas musculus Genome.</title>
        <authorList>
            <person name="Alves-Ferreira E."/>
            <person name="Grigg M."/>
            <person name="Lorenzi H."/>
            <person name="Galac M."/>
        </authorList>
    </citation>
    <scope>NUCLEOTIDE SEQUENCE [LARGE SCALE GENOMIC DNA]</scope>
    <source>
        <strain evidence="4 5">EAF2021</strain>
    </source>
</reference>
<evidence type="ECO:0000313" key="5">
    <source>
        <dbReference type="Proteomes" id="UP001470230"/>
    </source>
</evidence>
<feature type="coiled-coil region" evidence="1">
    <location>
        <begin position="679"/>
        <end position="822"/>
    </location>
</feature>
<dbReference type="PROSITE" id="PS50011">
    <property type="entry name" value="PROTEIN_KINASE_DOM"/>
    <property type="match status" value="2"/>
</dbReference>
<dbReference type="InterPro" id="IPR008271">
    <property type="entry name" value="Ser/Thr_kinase_AS"/>
</dbReference>
<dbReference type="InterPro" id="IPR011009">
    <property type="entry name" value="Kinase-like_dom_sf"/>
</dbReference>
<dbReference type="PROSITE" id="PS00108">
    <property type="entry name" value="PROTEIN_KINASE_ST"/>
    <property type="match status" value="1"/>
</dbReference>
<feature type="domain" description="Protein kinase" evidence="3">
    <location>
        <begin position="10"/>
        <end position="274"/>
    </location>
</feature>
<comment type="caution">
    <text evidence="4">The sequence shown here is derived from an EMBL/GenBank/DDBJ whole genome shotgun (WGS) entry which is preliminary data.</text>
</comment>
<dbReference type="Proteomes" id="UP001470230">
    <property type="component" value="Unassembled WGS sequence"/>
</dbReference>
<feature type="compositionally biased region" description="Basic and acidic residues" evidence="2">
    <location>
        <begin position="367"/>
        <end position="379"/>
    </location>
</feature>
<feature type="compositionally biased region" description="Polar residues" evidence="2">
    <location>
        <begin position="328"/>
        <end position="349"/>
    </location>
</feature>